<reference evidence="2 3" key="1">
    <citation type="submission" date="2019-05" db="EMBL/GenBank/DDBJ databases">
        <title>Another draft genome of Portunus trituberculatus and its Hox gene families provides insights of decapod evolution.</title>
        <authorList>
            <person name="Jeong J.-H."/>
            <person name="Song I."/>
            <person name="Kim S."/>
            <person name="Choi T."/>
            <person name="Kim D."/>
            <person name="Ryu S."/>
            <person name="Kim W."/>
        </authorList>
    </citation>
    <scope>NUCLEOTIDE SEQUENCE [LARGE SCALE GENOMIC DNA]</scope>
    <source>
        <tissue evidence="2">Muscle</tissue>
    </source>
</reference>
<dbReference type="EMBL" id="VSRR010053788">
    <property type="protein sequence ID" value="MPC80355.1"/>
    <property type="molecule type" value="Genomic_DNA"/>
</dbReference>
<feature type="compositionally biased region" description="Gly residues" evidence="1">
    <location>
        <begin position="29"/>
        <end position="38"/>
    </location>
</feature>
<organism evidence="2 3">
    <name type="scientific">Portunus trituberculatus</name>
    <name type="common">Swimming crab</name>
    <name type="synonym">Neptunus trituberculatus</name>
    <dbReference type="NCBI Taxonomy" id="210409"/>
    <lineage>
        <taxon>Eukaryota</taxon>
        <taxon>Metazoa</taxon>
        <taxon>Ecdysozoa</taxon>
        <taxon>Arthropoda</taxon>
        <taxon>Crustacea</taxon>
        <taxon>Multicrustacea</taxon>
        <taxon>Malacostraca</taxon>
        <taxon>Eumalacostraca</taxon>
        <taxon>Eucarida</taxon>
        <taxon>Decapoda</taxon>
        <taxon>Pleocyemata</taxon>
        <taxon>Brachyura</taxon>
        <taxon>Eubrachyura</taxon>
        <taxon>Portunoidea</taxon>
        <taxon>Portunidae</taxon>
        <taxon>Portuninae</taxon>
        <taxon>Portunus</taxon>
    </lineage>
</organism>
<accession>A0A5B7IDP5</accession>
<protein>
    <submittedName>
        <fullName evidence="2">Uncharacterized protein</fullName>
    </submittedName>
</protein>
<feature type="region of interest" description="Disordered" evidence="1">
    <location>
        <begin position="16"/>
        <end position="38"/>
    </location>
</feature>
<gene>
    <name evidence="2" type="ORF">E2C01_074933</name>
</gene>
<feature type="compositionally biased region" description="Acidic residues" evidence="1">
    <location>
        <begin position="19"/>
        <end position="28"/>
    </location>
</feature>
<evidence type="ECO:0000313" key="2">
    <source>
        <dbReference type="EMBL" id="MPC80355.1"/>
    </source>
</evidence>
<dbReference type="AlphaFoldDB" id="A0A5B7IDP5"/>
<name>A0A5B7IDP5_PORTR</name>
<evidence type="ECO:0000256" key="1">
    <source>
        <dbReference type="SAM" id="MobiDB-lite"/>
    </source>
</evidence>
<evidence type="ECO:0000313" key="3">
    <source>
        <dbReference type="Proteomes" id="UP000324222"/>
    </source>
</evidence>
<comment type="caution">
    <text evidence="2">The sequence shown here is derived from an EMBL/GenBank/DDBJ whole genome shotgun (WGS) entry which is preliminary data.</text>
</comment>
<sequence length="68" mass="7142">MKGGGRVTFNLCRARRLESEEEEEEEGDGGGGGGGDGGLVSHLRGSRCLSLSRCCFVQAAPPSLIYLL</sequence>
<keyword evidence="3" id="KW-1185">Reference proteome</keyword>
<dbReference type="Proteomes" id="UP000324222">
    <property type="component" value="Unassembled WGS sequence"/>
</dbReference>
<proteinExistence type="predicted"/>